<accession>A0A2S6GTR4</accession>
<protein>
    <submittedName>
        <fullName evidence="1">Uncharacterized protein</fullName>
    </submittedName>
</protein>
<name>A0A2S6GTR4_9PSEU</name>
<organism evidence="1 2">
    <name type="scientific">Actinokineospora auranticolor</name>
    <dbReference type="NCBI Taxonomy" id="155976"/>
    <lineage>
        <taxon>Bacteria</taxon>
        <taxon>Bacillati</taxon>
        <taxon>Actinomycetota</taxon>
        <taxon>Actinomycetes</taxon>
        <taxon>Pseudonocardiales</taxon>
        <taxon>Pseudonocardiaceae</taxon>
        <taxon>Actinokineospora</taxon>
    </lineage>
</organism>
<dbReference type="RefSeq" id="WP_181043463.1">
    <property type="nucleotide sequence ID" value="NZ_CP154825.1"/>
</dbReference>
<comment type="caution">
    <text evidence="1">The sequence shown here is derived from an EMBL/GenBank/DDBJ whole genome shotgun (WGS) entry which is preliminary data.</text>
</comment>
<dbReference type="AlphaFoldDB" id="A0A2S6GTR4"/>
<sequence>MIWVCACGAGGSKRYPSAAEASRYAVAFDREDRADLGRRAPLFGLLPLRLLRLLRRKVG</sequence>
<evidence type="ECO:0000313" key="2">
    <source>
        <dbReference type="Proteomes" id="UP000239203"/>
    </source>
</evidence>
<dbReference type="EMBL" id="PTIX01000005">
    <property type="protein sequence ID" value="PPK68577.1"/>
    <property type="molecule type" value="Genomic_DNA"/>
</dbReference>
<gene>
    <name evidence="1" type="ORF">CLV40_105306</name>
</gene>
<keyword evidence="2" id="KW-1185">Reference proteome</keyword>
<proteinExistence type="predicted"/>
<evidence type="ECO:0000313" key="1">
    <source>
        <dbReference type="EMBL" id="PPK68577.1"/>
    </source>
</evidence>
<dbReference type="Proteomes" id="UP000239203">
    <property type="component" value="Unassembled WGS sequence"/>
</dbReference>
<reference evidence="1 2" key="1">
    <citation type="submission" date="2018-02" db="EMBL/GenBank/DDBJ databases">
        <title>Genomic Encyclopedia of Archaeal and Bacterial Type Strains, Phase II (KMG-II): from individual species to whole genera.</title>
        <authorList>
            <person name="Goeker M."/>
        </authorList>
    </citation>
    <scope>NUCLEOTIDE SEQUENCE [LARGE SCALE GENOMIC DNA]</scope>
    <source>
        <strain evidence="1 2">YU 961-1</strain>
    </source>
</reference>